<dbReference type="EMBL" id="SNRW01016103">
    <property type="protein sequence ID" value="KAA6369712.1"/>
    <property type="molecule type" value="Genomic_DNA"/>
</dbReference>
<proteinExistence type="predicted"/>
<sequence>MDDLTSIEIIELVLVGCNESCRRIIDDSFVNIYDQISFHIFQEQSFKEISSLSYNKFFEDIQTPIILPLLKYTFSINTFYTTEYPTITEQVRC</sequence>
<evidence type="ECO:0000313" key="1">
    <source>
        <dbReference type="EMBL" id="KAA6369712.1"/>
    </source>
</evidence>
<name>A0A5J4UIK5_9EUKA</name>
<dbReference type="Proteomes" id="UP000324800">
    <property type="component" value="Unassembled WGS sequence"/>
</dbReference>
<organism evidence="1 2">
    <name type="scientific">Streblomastix strix</name>
    <dbReference type="NCBI Taxonomy" id="222440"/>
    <lineage>
        <taxon>Eukaryota</taxon>
        <taxon>Metamonada</taxon>
        <taxon>Preaxostyla</taxon>
        <taxon>Oxymonadida</taxon>
        <taxon>Streblomastigidae</taxon>
        <taxon>Streblomastix</taxon>
    </lineage>
</organism>
<reference evidence="1 2" key="1">
    <citation type="submission" date="2019-03" db="EMBL/GenBank/DDBJ databases">
        <title>Single cell metagenomics reveals metabolic interactions within the superorganism composed of flagellate Streblomastix strix and complex community of Bacteroidetes bacteria on its surface.</title>
        <authorList>
            <person name="Treitli S.C."/>
            <person name="Kolisko M."/>
            <person name="Husnik F."/>
            <person name="Keeling P."/>
            <person name="Hampl V."/>
        </authorList>
    </citation>
    <scope>NUCLEOTIDE SEQUENCE [LARGE SCALE GENOMIC DNA]</scope>
    <source>
        <strain evidence="1">ST1C</strain>
    </source>
</reference>
<comment type="caution">
    <text evidence="1">The sequence shown here is derived from an EMBL/GenBank/DDBJ whole genome shotgun (WGS) entry which is preliminary data.</text>
</comment>
<evidence type="ECO:0000313" key="2">
    <source>
        <dbReference type="Proteomes" id="UP000324800"/>
    </source>
</evidence>
<accession>A0A5J4UIK5</accession>
<dbReference type="AlphaFoldDB" id="A0A5J4UIK5"/>
<protein>
    <submittedName>
        <fullName evidence="1">Uncharacterized protein</fullName>
    </submittedName>
</protein>
<gene>
    <name evidence="1" type="ORF">EZS28_034761</name>
</gene>